<dbReference type="EMBL" id="HE580276">
    <property type="protein sequence ID" value="CCD27074.1"/>
    <property type="molecule type" value="Genomic_DNA"/>
</dbReference>
<feature type="compositionally biased region" description="Basic and acidic residues" evidence="1">
    <location>
        <begin position="47"/>
        <end position="58"/>
    </location>
</feature>
<feature type="region of interest" description="Disordered" evidence="1">
    <location>
        <begin position="242"/>
        <end position="271"/>
    </location>
</feature>
<evidence type="ECO:0000313" key="3">
    <source>
        <dbReference type="Proteomes" id="UP000000689"/>
    </source>
</evidence>
<dbReference type="GeneID" id="11494333"/>
<dbReference type="PANTHER" id="PTHR28284">
    <property type="entry name" value="NUCLEOPORIN NUP60"/>
    <property type="match status" value="1"/>
</dbReference>
<dbReference type="Proteomes" id="UP000000689">
    <property type="component" value="Chromosome 10"/>
</dbReference>
<feature type="region of interest" description="Disordered" evidence="1">
    <location>
        <begin position="196"/>
        <end position="217"/>
    </location>
</feature>
<accession>G0WGZ6</accession>
<dbReference type="AlphaFoldDB" id="G0WGZ6"/>
<gene>
    <name evidence="2" type="primary">NDAI0J01820</name>
    <name evidence="2" type="ordered locus">NDAI_0J01820</name>
</gene>
<feature type="region of interest" description="Disordered" evidence="1">
    <location>
        <begin position="357"/>
        <end position="471"/>
    </location>
</feature>
<dbReference type="PANTHER" id="PTHR28284:SF1">
    <property type="entry name" value="NUCLEOPORIN NUP60"/>
    <property type="match status" value="1"/>
</dbReference>
<dbReference type="GO" id="GO:0044615">
    <property type="term" value="C:nuclear pore nuclear basket"/>
    <property type="evidence" value="ECO:0007669"/>
    <property type="project" value="InterPro"/>
</dbReference>
<feature type="compositionally biased region" description="Low complexity" evidence="1">
    <location>
        <begin position="386"/>
        <end position="397"/>
    </location>
</feature>
<organism evidence="2 3">
    <name type="scientific">Naumovozyma dairenensis (strain ATCC 10597 / BCRC 20456 / CBS 421 / NBRC 0211 / NRRL Y-12639)</name>
    <name type="common">Saccharomyces dairenensis</name>
    <dbReference type="NCBI Taxonomy" id="1071378"/>
    <lineage>
        <taxon>Eukaryota</taxon>
        <taxon>Fungi</taxon>
        <taxon>Dikarya</taxon>
        <taxon>Ascomycota</taxon>
        <taxon>Saccharomycotina</taxon>
        <taxon>Saccharomycetes</taxon>
        <taxon>Saccharomycetales</taxon>
        <taxon>Saccharomycetaceae</taxon>
        <taxon>Naumovozyma</taxon>
    </lineage>
</organism>
<feature type="region of interest" description="Disordered" evidence="1">
    <location>
        <begin position="1"/>
        <end position="30"/>
    </location>
</feature>
<dbReference type="GO" id="GO:0034398">
    <property type="term" value="P:telomere tethering at nuclear periphery"/>
    <property type="evidence" value="ECO:0007669"/>
    <property type="project" value="TreeGrafter"/>
</dbReference>
<evidence type="ECO:0000256" key="1">
    <source>
        <dbReference type="SAM" id="MobiDB-lite"/>
    </source>
</evidence>
<evidence type="ECO:0000313" key="2">
    <source>
        <dbReference type="EMBL" id="CCD27074.1"/>
    </source>
</evidence>
<dbReference type="GO" id="GO:0017056">
    <property type="term" value="F:structural constituent of nuclear pore"/>
    <property type="evidence" value="ECO:0007669"/>
    <property type="project" value="InterPro"/>
</dbReference>
<feature type="compositionally biased region" description="Polar residues" evidence="1">
    <location>
        <begin position="1"/>
        <end position="11"/>
    </location>
</feature>
<dbReference type="GO" id="GO:0016973">
    <property type="term" value="P:poly(A)+ mRNA export from nucleus"/>
    <property type="evidence" value="ECO:0007669"/>
    <property type="project" value="TreeGrafter"/>
</dbReference>
<dbReference type="OMA" id="NDNEGKH"/>
<sequence length="555" mass="60903">MSSKLPKSYRSSVKIRAPYRNPIHSDSKKGTNLIAKIKAFFSKPKARSTEKGDGHSNSELDYPSVLESTSKASEPPKIPGTFFTEPSDSLIISSQLSNHKSNSADTEDRNQSSDVSANINYELADFFRRKGATPLNFIEARGVLSLLEKSTGSIKPSGESSFITIPPEDVETAELPSILKASNKSSTPNFELPSFTPTLDTSNGHHGSTATRSHSSSMRRVFDYSRIPSPYRTTIYKYNNQTSEGSDITFGRKSEPTKSRSVTKPRKTPKLSNTASALISLLDTENSETKALSQIANPYSSSIVEHRRPKKESSTKLVIPAKTEIETVPEKENRNSESIFLSQKEDKNISETISIPKRGNKNVKNNQVEKPEAVSSSNSLNMYKPVRSSSLRSSVVVADNESPKKETEGGNVKISSPNPPKAAFTFEFGEPEKSSEPEETKSELAKKFAITSQGNKTQGPEPLLSKDHKADAEIFKETNEIDIVGVPQDNKEAKSGTLASAKVNAPHKDLFPTLSAAVDTKEEEMFDFGTLPPSSTDQQAIDEEKVEAYKSEFVF</sequence>
<dbReference type="STRING" id="1071378.G0WGZ6"/>
<evidence type="ECO:0008006" key="4">
    <source>
        <dbReference type="Google" id="ProtNLM"/>
    </source>
</evidence>
<dbReference type="InterPro" id="IPR034432">
    <property type="entry name" value="Nup60"/>
</dbReference>
<dbReference type="GO" id="GO:0006607">
    <property type="term" value="P:NLS-bearing protein import into nucleus"/>
    <property type="evidence" value="ECO:0007669"/>
    <property type="project" value="TreeGrafter"/>
</dbReference>
<feature type="compositionally biased region" description="Basic and acidic residues" evidence="1">
    <location>
        <begin position="430"/>
        <end position="446"/>
    </location>
</feature>
<protein>
    <recommendedName>
        <fullName evidence="4">Nucleoporin NUP60</fullName>
    </recommendedName>
</protein>
<reference evidence="2 3" key="1">
    <citation type="journal article" date="2011" name="Proc. Natl. Acad. Sci. U.S.A.">
        <title>Evolutionary erosion of yeast sex chromosomes by mating-type switching accidents.</title>
        <authorList>
            <person name="Gordon J.L."/>
            <person name="Armisen D."/>
            <person name="Proux-Wera E."/>
            <person name="Oheigeartaigh S.S."/>
            <person name="Byrne K.P."/>
            <person name="Wolfe K.H."/>
        </authorList>
    </citation>
    <scope>NUCLEOTIDE SEQUENCE [LARGE SCALE GENOMIC DNA]</scope>
    <source>
        <strain evidence="3">ATCC 10597 / BCRC 20456 / CBS 421 / NBRC 0211 / NRRL Y-12639</strain>
    </source>
</reference>
<name>G0WGZ6_NAUDC</name>
<feature type="region of interest" description="Disordered" evidence="1">
    <location>
        <begin position="44"/>
        <end position="84"/>
    </location>
</feature>
<dbReference type="KEGG" id="ndi:NDAI_0J01820"/>
<proteinExistence type="predicted"/>
<dbReference type="OrthoDB" id="5370852at2759"/>
<dbReference type="HOGENOM" id="CLU_037434_0_0_1"/>
<keyword evidence="3" id="KW-1185">Reference proteome</keyword>
<dbReference type="eggNOG" id="ENOG502RZ4Z">
    <property type="taxonomic scope" value="Eukaryota"/>
</dbReference>
<dbReference type="GO" id="GO:0008298">
    <property type="term" value="P:intracellular mRNA localization"/>
    <property type="evidence" value="ECO:0007669"/>
    <property type="project" value="TreeGrafter"/>
</dbReference>
<dbReference type="RefSeq" id="XP_003672317.1">
    <property type="nucleotide sequence ID" value="XM_003672269.1"/>
</dbReference>
<dbReference type="GO" id="GO:0031990">
    <property type="term" value="P:mRNA export from nucleus in response to heat stress"/>
    <property type="evidence" value="ECO:0007669"/>
    <property type="project" value="TreeGrafter"/>
</dbReference>